<dbReference type="AlphaFoldDB" id="A0A377Q820"/>
<organism evidence="2 4">
    <name type="scientific">Iodobacter fluviatilis</name>
    <dbReference type="NCBI Taxonomy" id="537"/>
    <lineage>
        <taxon>Bacteria</taxon>
        <taxon>Pseudomonadati</taxon>
        <taxon>Pseudomonadota</taxon>
        <taxon>Betaproteobacteria</taxon>
        <taxon>Neisseriales</taxon>
        <taxon>Chitinibacteraceae</taxon>
        <taxon>Iodobacter</taxon>
    </lineage>
</organism>
<evidence type="ECO:0000256" key="1">
    <source>
        <dbReference type="SAM" id="SignalP"/>
    </source>
</evidence>
<sequence>MKRILFFVLLFGFFPFPANAGVKCNDVKHGNENYHEKMEELAKLAGLPDGYYNRYHEDIVSNLCKGNANRIRSSIDSGFVKKSEVDAIKEALGIDNRSDAGKSYGYSKQKFNDMGLCSACSDNVAQHYTKKPNSKCGKLAKQALEGNPNAIEELQSFPGYCTWKY</sequence>
<name>A0A377Q820_9NEIS</name>
<feature type="signal peptide" evidence="1">
    <location>
        <begin position="1"/>
        <end position="20"/>
    </location>
</feature>
<feature type="chain" id="PRO_5016789193" evidence="1">
    <location>
        <begin position="21"/>
        <end position="165"/>
    </location>
</feature>
<proteinExistence type="predicted"/>
<keyword evidence="5" id="KW-1185">Reference proteome</keyword>
<reference evidence="2 4" key="1">
    <citation type="submission" date="2018-06" db="EMBL/GenBank/DDBJ databases">
        <authorList>
            <consortium name="Pathogen Informatics"/>
            <person name="Doyle S."/>
        </authorList>
    </citation>
    <scope>NUCLEOTIDE SEQUENCE [LARGE SCALE GENOMIC DNA]</scope>
    <source>
        <strain evidence="2 4">NCTC11159</strain>
    </source>
</reference>
<gene>
    <name evidence="3" type="ORF">EV682_103107</name>
    <name evidence="2" type="ORF">NCTC11159_02478</name>
</gene>
<reference evidence="3 5" key="2">
    <citation type="submission" date="2019-03" db="EMBL/GenBank/DDBJ databases">
        <title>Genomic Encyclopedia of Type Strains, Phase IV (KMG-IV): sequencing the most valuable type-strain genomes for metagenomic binning, comparative biology and taxonomic classification.</title>
        <authorList>
            <person name="Goeker M."/>
        </authorList>
    </citation>
    <scope>NUCLEOTIDE SEQUENCE [LARGE SCALE GENOMIC DNA]</scope>
    <source>
        <strain evidence="3 5">DSM 3764</strain>
    </source>
</reference>
<dbReference type="EMBL" id="UGHR01000001">
    <property type="protein sequence ID" value="STQ91406.1"/>
    <property type="molecule type" value="Genomic_DNA"/>
</dbReference>
<evidence type="ECO:0000313" key="2">
    <source>
        <dbReference type="EMBL" id="STQ91406.1"/>
    </source>
</evidence>
<keyword evidence="1" id="KW-0732">Signal</keyword>
<evidence type="ECO:0000313" key="4">
    <source>
        <dbReference type="Proteomes" id="UP000255108"/>
    </source>
</evidence>
<dbReference type="OrthoDB" id="8602948at2"/>
<evidence type="ECO:0000313" key="3">
    <source>
        <dbReference type="EMBL" id="TCU88523.1"/>
    </source>
</evidence>
<dbReference type="RefSeq" id="WP_115227615.1">
    <property type="nucleotide sequence ID" value="NZ_CAWOLO010000003.1"/>
</dbReference>
<dbReference type="Proteomes" id="UP000255108">
    <property type="component" value="Unassembled WGS sequence"/>
</dbReference>
<dbReference type="Proteomes" id="UP000295794">
    <property type="component" value="Unassembled WGS sequence"/>
</dbReference>
<protein>
    <submittedName>
        <fullName evidence="2">Uncharacterized protein</fullName>
    </submittedName>
</protein>
<evidence type="ECO:0000313" key="5">
    <source>
        <dbReference type="Proteomes" id="UP000295794"/>
    </source>
</evidence>
<dbReference type="EMBL" id="SMBT01000003">
    <property type="protein sequence ID" value="TCU88523.1"/>
    <property type="molecule type" value="Genomic_DNA"/>
</dbReference>
<accession>A0A377Q820</accession>